<proteinExistence type="predicted"/>
<gene>
    <name evidence="1" type="ORF">BJ138DRAFT_729772</name>
</gene>
<organism evidence="1 2">
    <name type="scientific">Hygrophoropsis aurantiaca</name>
    <dbReference type="NCBI Taxonomy" id="72124"/>
    <lineage>
        <taxon>Eukaryota</taxon>
        <taxon>Fungi</taxon>
        <taxon>Dikarya</taxon>
        <taxon>Basidiomycota</taxon>
        <taxon>Agaricomycotina</taxon>
        <taxon>Agaricomycetes</taxon>
        <taxon>Agaricomycetidae</taxon>
        <taxon>Boletales</taxon>
        <taxon>Coniophorineae</taxon>
        <taxon>Hygrophoropsidaceae</taxon>
        <taxon>Hygrophoropsis</taxon>
    </lineage>
</organism>
<comment type="caution">
    <text evidence="1">The sequence shown here is derived from an EMBL/GenBank/DDBJ whole genome shotgun (WGS) entry which is preliminary data.</text>
</comment>
<name>A0ACB7ZXD3_9AGAM</name>
<evidence type="ECO:0000313" key="2">
    <source>
        <dbReference type="Proteomes" id="UP000790377"/>
    </source>
</evidence>
<sequence>MCPLLLSATVNSLSLLLRRGTPLESQSYHKYHNMTRSHHHESSRVFVCGHIGGNFFWSRGFDPQQIALVSSTTGSIG</sequence>
<evidence type="ECO:0000313" key="1">
    <source>
        <dbReference type="EMBL" id="KAH7905715.1"/>
    </source>
</evidence>
<keyword evidence="2" id="KW-1185">Reference proteome</keyword>
<dbReference type="Proteomes" id="UP000790377">
    <property type="component" value="Unassembled WGS sequence"/>
</dbReference>
<reference evidence="1" key="1">
    <citation type="journal article" date="2021" name="New Phytol.">
        <title>Evolutionary innovations through gain and loss of genes in the ectomycorrhizal Boletales.</title>
        <authorList>
            <person name="Wu G."/>
            <person name="Miyauchi S."/>
            <person name="Morin E."/>
            <person name="Kuo A."/>
            <person name="Drula E."/>
            <person name="Varga T."/>
            <person name="Kohler A."/>
            <person name="Feng B."/>
            <person name="Cao Y."/>
            <person name="Lipzen A."/>
            <person name="Daum C."/>
            <person name="Hundley H."/>
            <person name="Pangilinan J."/>
            <person name="Johnson J."/>
            <person name="Barry K."/>
            <person name="LaButti K."/>
            <person name="Ng V."/>
            <person name="Ahrendt S."/>
            <person name="Min B."/>
            <person name="Choi I.G."/>
            <person name="Park H."/>
            <person name="Plett J.M."/>
            <person name="Magnuson J."/>
            <person name="Spatafora J.W."/>
            <person name="Nagy L.G."/>
            <person name="Henrissat B."/>
            <person name="Grigoriev I.V."/>
            <person name="Yang Z.L."/>
            <person name="Xu J."/>
            <person name="Martin F.M."/>
        </authorList>
    </citation>
    <scope>NUCLEOTIDE SEQUENCE</scope>
    <source>
        <strain evidence="1">ATCC 28755</strain>
    </source>
</reference>
<protein>
    <submittedName>
        <fullName evidence="1">Uncharacterized protein</fullName>
    </submittedName>
</protein>
<accession>A0ACB7ZXD3</accession>
<dbReference type="EMBL" id="MU268136">
    <property type="protein sequence ID" value="KAH7905715.1"/>
    <property type="molecule type" value="Genomic_DNA"/>
</dbReference>